<organism evidence="2 3">
    <name type="scientific">Marasmius tenuissimus</name>
    <dbReference type="NCBI Taxonomy" id="585030"/>
    <lineage>
        <taxon>Eukaryota</taxon>
        <taxon>Fungi</taxon>
        <taxon>Dikarya</taxon>
        <taxon>Basidiomycota</taxon>
        <taxon>Agaricomycotina</taxon>
        <taxon>Agaricomycetes</taxon>
        <taxon>Agaricomycetidae</taxon>
        <taxon>Agaricales</taxon>
        <taxon>Marasmiineae</taxon>
        <taxon>Marasmiaceae</taxon>
        <taxon>Marasmius</taxon>
    </lineage>
</organism>
<proteinExistence type="predicted"/>
<accession>A0ABR2ZIJ6</accession>
<evidence type="ECO:0000313" key="3">
    <source>
        <dbReference type="Proteomes" id="UP001437256"/>
    </source>
</evidence>
<feature type="chain" id="PRO_5045083747" evidence="1">
    <location>
        <begin position="20"/>
        <end position="74"/>
    </location>
</feature>
<keyword evidence="1" id="KW-0732">Signal</keyword>
<comment type="caution">
    <text evidence="2">The sequence shown here is derived from an EMBL/GenBank/DDBJ whole genome shotgun (WGS) entry which is preliminary data.</text>
</comment>
<feature type="signal peptide" evidence="1">
    <location>
        <begin position="1"/>
        <end position="19"/>
    </location>
</feature>
<gene>
    <name evidence="2" type="ORF">AAF712_011750</name>
</gene>
<evidence type="ECO:0000256" key="1">
    <source>
        <dbReference type="SAM" id="SignalP"/>
    </source>
</evidence>
<sequence length="74" mass="7618">MQFIAVSLVALTATVTASADAIADPANPANLINCPPNGGAESCKLEVPCNRVQITYASPQGGHTIWYNNACDGV</sequence>
<keyword evidence="3" id="KW-1185">Reference proteome</keyword>
<protein>
    <submittedName>
        <fullName evidence="2">Uncharacterized protein</fullName>
    </submittedName>
</protein>
<reference evidence="2 3" key="1">
    <citation type="submission" date="2024-05" db="EMBL/GenBank/DDBJ databases">
        <title>A draft genome resource for the thread blight pathogen Marasmius tenuissimus strain MS-2.</title>
        <authorList>
            <person name="Yulfo-Soto G.E."/>
            <person name="Baruah I.K."/>
            <person name="Amoako-Attah I."/>
            <person name="Bukari Y."/>
            <person name="Meinhardt L.W."/>
            <person name="Bailey B.A."/>
            <person name="Cohen S.P."/>
        </authorList>
    </citation>
    <scope>NUCLEOTIDE SEQUENCE [LARGE SCALE GENOMIC DNA]</scope>
    <source>
        <strain evidence="2 3">MS-2</strain>
    </source>
</reference>
<name>A0ABR2ZIJ6_9AGAR</name>
<dbReference type="Proteomes" id="UP001437256">
    <property type="component" value="Unassembled WGS sequence"/>
</dbReference>
<dbReference type="EMBL" id="JBBXMP010000136">
    <property type="protein sequence ID" value="KAL0061406.1"/>
    <property type="molecule type" value="Genomic_DNA"/>
</dbReference>
<evidence type="ECO:0000313" key="2">
    <source>
        <dbReference type="EMBL" id="KAL0061406.1"/>
    </source>
</evidence>